<dbReference type="SUPFAM" id="SSF47741">
    <property type="entry name" value="CO dehydrogenase ISP C-domain like"/>
    <property type="match status" value="1"/>
</dbReference>
<organism evidence="6 7">
    <name type="scientific">Thalassolituus pacificus</name>
    <dbReference type="NCBI Taxonomy" id="2975440"/>
    <lineage>
        <taxon>Bacteria</taxon>
        <taxon>Pseudomonadati</taxon>
        <taxon>Pseudomonadota</taxon>
        <taxon>Gammaproteobacteria</taxon>
        <taxon>Oceanospirillales</taxon>
        <taxon>Oceanospirillaceae</taxon>
        <taxon>Thalassolituus</taxon>
    </lineage>
</organism>
<dbReference type="InterPro" id="IPR012675">
    <property type="entry name" value="Beta-grasp_dom_sf"/>
</dbReference>
<dbReference type="SUPFAM" id="SSF54292">
    <property type="entry name" value="2Fe-2S ferredoxin-like"/>
    <property type="match status" value="1"/>
</dbReference>
<dbReference type="Proteomes" id="UP001147830">
    <property type="component" value="Unassembled WGS sequence"/>
</dbReference>
<dbReference type="InterPro" id="IPR016167">
    <property type="entry name" value="FAD-bd_PCMH_sub1"/>
</dbReference>
<keyword evidence="4" id="KW-0408">Iron</keyword>
<dbReference type="InterPro" id="IPR002888">
    <property type="entry name" value="2Fe-2S-bd"/>
</dbReference>
<sequence>MIRFNLNGRWIEDNKIDPNCTILKYLRTTMMQPDAKEGCAAGDCGACTLMLGEMTERGIEYRTLNACIALMANAHERYLLTPSGIGRAGQLHPAQQAMVDCHGSQCGFCTPGFVMSLANLYQQAGLHAQQSALTDEQIHAALSGNLCRCTGYRPIIEAAHKMAELPACDVRDISARSDVQTFNPQVESLSPASQQALQDVDGRRLFMPLTEEQLKALLQDYPDACLWAGGTDVGLEITQRFKQFDTIICLNRITALAQTQALDEQLWLGAGVTYSQAEHELADLFPSFAQLLHRIGSRQIRNMGTLGGNIANASPIGDTPPVFLALNATLEIDGNHGRRDVAIDDFYLGYKQTVLQPGEYLRAIRINKLQSSESLTLHKISKRYDDDISAVMFALYLDVQSSIIQKARLACGGVAATPLRALKTEQALIGQPFSEHTFLQAANLIDQDYQPLSDVRASKEYRLQVTRNLLLKSYLELTSGQAGDAA</sequence>
<accession>A0A9X2WIM5</accession>
<dbReference type="Gene3D" id="3.30.43.10">
    <property type="entry name" value="Uridine Diphospho-n-acetylenolpyruvylglucosamine Reductase, domain 2"/>
    <property type="match status" value="1"/>
</dbReference>
<dbReference type="InterPro" id="IPR016208">
    <property type="entry name" value="Ald_Oxase/xanthine_DH-like"/>
</dbReference>
<evidence type="ECO:0000256" key="2">
    <source>
        <dbReference type="ARBA" id="ARBA00022723"/>
    </source>
</evidence>
<dbReference type="GO" id="GO:0005506">
    <property type="term" value="F:iron ion binding"/>
    <property type="evidence" value="ECO:0007669"/>
    <property type="project" value="InterPro"/>
</dbReference>
<evidence type="ECO:0000256" key="4">
    <source>
        <dbReference type="ARBA" id="ARBA00023004"/>
    </source>
</evidence>
<dbReference type="PROSITE" id="PS51387">
    <property type="entry name" value="FAD_PCMH"/>
    <property type="match status" value="1"/>
</dbReference>
<dbReference type="GO" id="GO:0051537">
    <property type="term" value="F:2 iron, 2 sulfur cluster binding"/>
    <property type="evidence" value="ECO:0007669"/>
    <property type="project" value="InterPro"/>
</dbReference>
<dbReference type="SMART" id="SM01092">
    <property type="entry name" value="CO_deh_flav_C"/>
    <property type="match status" value="1"/>
</dbReference>
<dbReference type="InterPro" id="IPR036010">
    <property type="entry name" value="2Fe-2S_ferredoxin-like_sf"/>
</dbReference>
<reference evidence="6" key="1">
    <citation type="journal article" date="2022" name="Front. Microbiol.">
        <title>Genome-based taxonomic rearrangement of Oceanobacter-related bacteria including the description of Thalassolituus hydrocarbonoclasticus sp. nov. and Thalassolituus pacificus sp. nov. and emended description of the genus Thalassolituus.</title>
        <authorList>
            <person name="Dong C."/>
            <person name="Wei L."/>
            <person name="Wang J."/>
            <person name="Lai Q."/>
            <person name="Huang Z."/>
            <person name="Shao Z."/>
        </authorList>
    </citation>
    <scope>NUCLEOTIDE SEQUENCE</scope>
    <source>
        <strain evidence="6">59MF3M-4</strain>
    </source>
</reference>
<name>A0A9X2WIM5_9GAMM</name>
<dbReference type="Gene3D" id="3.30.390.50">
    <property type="entry name" value="CO dehydrogenase flavoprotein, C-terminal domain"/>
    <property type="match status" value="1"/>
</dbReference>
<dbReference type="NCBIfam" id="TIGR02963">
    <property type="entry name" value="xanthine_xdhA"/>
    <property type="match status" value="1"/>
</dbReference>
<keyword evidence="2" id="KW-0479">Metal-binding</keyword>
<dbReference type="InterPro" id="IPR016169">
    <property type="entry name" value="FAD-bd_PCMH_sub2"/>
</dbReference>
<evidence type="ECO:0000313" key="6">
    <source>
        <dbReference type="EMBL" id="MCT7361117.1"/>
    </source>
</evidence>
<dbReference type="GO" id="GO:0071949">
    <property type="term" value="F:FAD binding"/>
    <property type="evidence" value="ECO:0007669"/>
    <property type="project" value="InterPro"/>
</dbReference>
<keyword evidence="3" id="KW-0274">FAD</keyword>
<dbReference type="PANTHER" id="PTHR45444">
    <property type="entry name" value="XANTHINE DEHYDROGENASE"/>
    <property type="match status" value="1"/>
</dbReference>
<dbReference type="InterPro" id="IPR005107">
    <property type="entry name" value="CO_DH_flav_C"/>
</dbReference>
<gene>
    <name evidence="6" type="primary">xdhA</name>
    <name evidence="6" type="ORF">NYR02_19020</name>
</gene>
<dbReference type="InterPro" id="IPR036683">
    <property type="entry name" value="CO_DH_flav_C_dom_sf"/>
</dbReference>
<dbReference type="SUPFAM" id="SSF55447">
    <property type="entry name" value="CO dehydrogenase flavoprotein C-terminal domain-like"/>
    <property type="match status" value="1"/>
</dbReference>
<dbReference type="PANTHER" id="PTHR45444:SF3">
    <property type="entry name" value="XANTHINE DEHYDROGENASE"/>
    <property type="match status" value="1"/>
</dbReference>
<dbReference type="EC" id="1.17.1.4" evidence="6"/>
<feature type="domain" description="FAD-binding PCMH-type" evidence="5">
    <location>
        <begin position="198"/>
        <end position="371"/>
    </location>
</feature>
<evidence type="ECO:0000256" key="3">
    <source>
        <dbReference type="ARBA" id="ARBA00022827"/>
    </source>
</evidence>
<dbReference type="AlphaFoldDB" id="A0A9X2WIM5"/>
<dbReference type="PIRSF" id="PIRSF036557">
    <property type="entry name" value="XdhA_RC"/>
    <property type="match status" value="1"/>
</dbReference>
<keyword evidence="6" id="KW-0560">Oxidoreductase</keyword>
<comment type="caution">
    <text evidence="6">The sequence shown here is derived from an EMBL/GenBank/DDBJ whole genome shotgun (WGS) entry which is preliminary data.</text>
</comment>
<dbReference type="InterPro" id="IPR014307">
    <property type="entry name" value="Xanthine_DH_ssu"/>
</dbReference>
<dbReference type="InterPro" id="IPR002346">
    <property type="entry name" value="Mopterin_DH_FAD-bd"/>
</dbReference>
<dbReference type="InterPro" id="IPR006058">
    <property type="entry name" value="2Fe2S_fd_BS"/>
</dbReference>
<dbReference type="Gene3D" id="3.30.465.10">
    <property type="match status" value="1"/>
</dbReference>
<protein>
    <submittedName>
        <fullName evidence="6">Xanthine dehydrogenase small subunit</fullName>
        <ecNumber evidence="6">1.17.1.4</ecNumber>
    </submittedName>
</protein>
<evidence type="ECO:0000313" key="7">
    <source>
        <dbReference type="Proteomes" id="UP001147830"/>
    </source>
</evidence>
<dbReference type="Pfam" id="PF00941">
    <property type="entry name" value="FAD_binding_5"/>
    <property type="match status" value="1"/>
</dbReference>
<dbReference type="Pfam" id="PF01799">
    <property type="entry name" value="Fer2_2"/>
    <property type="match status" value="1"/>
</dbReference>
<keyword evidence="7" id="KW-1185">Reference proteome</keyword>
<dbReference type="RefSeq" id="WP_260977946.1">
    <property type="nucleotide sequence ID" value="NZ_JAOANI010000032.1"/>
</dbReference>
<keyword evidence="1" id="KW-0285">Flavoprotein</keyword>
<dbReference type="Gene3D" id="1.10.150.120">
    <property type="entry name" value="[2Fe-2S]-binding domain"/>
    <property type="match status" value="1"/>
</dbReference>
<dbReference type="Gene3D" id="3.10.20.30">
    <property type="match status" value="1"/>
</dbReference>
<dbReference type="SUPFAM" id="SSF56176">
    <property type="entry name" value="FAD-binding/transporter-associated domain-like"/>
    <property type="match status" value="1"/>
</dbReference>
<dbReference type="InterPro" id="IPR012175">
    <property type="entry name" value="Xanth_DH_ssu_bac"/>
</dbReference>
<dbReference type="Pfam" id="PF03450">
    <property type="entry name" value="CO_deh_flav_C"/>
    <property type="match status" value="1"/>
</dbReference>
<dbReference type="PROSITE" id="PS00197">
    <property type="entry name" value="2FE2S_FER_1"/>
    <property type="match status" value="1"/>
</dbReference>
<evidence type="ECO:0000259" key="5">
    <source>
        <dbReference type="PROSITE" id="PS51387"/>
    </source>
</evidence>
<dbReference type="InterPro" id="IPR016166">
    <property type="entry name" value="FAD-bd_PCMH"/>
</dbReference>
<dbReference type="InterPro" id="IPR036318">
    <property type="entry name" value="FAD-bd_PCMH-like_sf"/>
</dbReference>
<proteinExistence type="predicted"/>
<dbReference type="InterPro" id="IPR036884">
    <property type="entry name" value="2Fe-2S-bd_dom_sf"/>
</dbReference>
<dbReference type="GO" id="GO:0004854">
    <property type="term" value="F:xanthine dehydrogenase activity"/>
    <property type="evidence" value="ECO:0007669"/>
    <property type="project" value="UniProtKB-EC"/>
</dbReference>
<reference evidence="6" key="2">
    <citation type="submission" date="2022-08" db="EMBL/GenBank/DDBJ databases">
        <authorList>
            <person name="Dong C."/>
        </authorList>
    </citation>
    <scope>NUCLEOTIDE SEQUENCE</scope>
    <source>
        <strain evidence="6">59MF3M-4</strain>
    </source>
</reference>
<dbReference type="EMBL" id="JAOANI010000032">
    <property type="protein sequence ID" value="MCT7361117.1"/>
    <property type="molecule type" value="Genomic_DNA"/>
</dbReference>
<evidence type="ECO:0000256" key="1">
    <source>
        <dbReference type="ARBA" id="ARBA00022630"/>
    </source>
</evidence>